<feature type="compositionally biased region" description="Basic and acidic residues" evidence="1">
    <location>
        <begin position="150"/>
        <end position="161"/>
    </location>
</feature>
<evidence type="ECO:0000313" key="3">
    <source>
        <dbReference type="Proteomes" id="UP001434883"/>
    </source>
</evidence>
<feature type="non-terminal residue" evidence="2">
    <location>
        <position position="1"/>
    </location>
</feature>
<reference evidence="2 3" key="1">
    <citation type="submission" date="2021-06" db="EMBL/GenBank/DDBJ databases">
        <authorList>
            <person name="Palmer J.M."/>
        </authorList>
    </citation>
    <scope>NUCLEOTIDE SEQUENCE [LARGE SCALE GENOMIC DNA]</scope>
    <source>
        <strain evidence="2 3">XC_2019</strain>
        <tissue evidence="2">Muscle</tissue>
    </source>
</reference>
<comment type="caution">
    <text evidence="2">The sequence shown here is derived from an EMBL/GenBank/DDBJ whole genome shotgun (WGS) entry which is preliminary data.</text>
</comment>
<accession>A0ABV0SGF6</accession>
<sequence>FQSGFLAISWISDGHQRFLLLISVSLTPADCNELLLPEGGGILSDLTTRGAARRTVLRIWAEPEVSLIHGDLWRHSVSLAASLWFLRVEAGQFQNRTRWPKALRTDVDSCMVCFREWDRGRERRRDYDRGRRERFSPPRHISPQHKRMRRDWDDHREDPFRYDLPYGGGAPFPGAGPQGWHPDFPHLHPHPGVHPLQGRLGMMDPDLPPPGPPTMRSFKVRKMSPSGLKDAR</sequence>
<feature type="region of interest" description="Disordered" evidence="1">
    <location>
        <begin position="126"/>
        <end position="232"/>
    </location>
</feature>
<name>A0ABV0SGF6_9TELE</name>
<protein>
    <submittedName>
        <fullName evidence="2">Uncharacterized protein</fullName>
    </submittedName>
</protein>
<proteinExistence type="predicted"/>
<dbReference type="EMBL" id="JAHRIN010078123">
    <property type="protein sequence ID" value="MEQ2219042.1"/>
    <property type="molecule type" value="Genomic_DNA"/>
</dbReference>
<keyword evidence="3" id="KW-1185">Reference proteome</keyword>
<feature type="compositionally biased region" description="Basic and acidic residues" evidence="1">
    <location>
        <begin position="126"/>
        <end position="136"/>
    </location>
</feature>
<feature type="compositionally biased region" description="Low complexity" evidence="1">
    <location>
        <begin position="193"/>
        <end position="205"/>
    </location>
</feature>
<evidence type="ECO:0000313" key="2">
    <source>
        <dbReference type="EMBL" id="MEQ2219042.1"/>
    </source>
</evidence>
<organism evidence="2 3">
    <name type="scientific">Xenoophorus captivus</name>
    <dbReference type="NCBI Taxonomy" id="1517983"/>
    <lineage>
        <taxon>Eukaryota</taxon>
        <taxon>Metazoa</taxon>
        <taxon>Chordata</taxon>
        <taxon>Craniata</taxon>
        <taxon>Vertebrata</taxon>
        <taxon>Euteleostomi</taxon>
        <taxon>Actinopterygii</taxon>
        <taxon>Neopterygii</taxon>
        <taxon>Teleostei</taxon>
        <taxon>Neoteleostei</taxon>
        <taxon>Acanthomorphata</taxon>
        <taxon>Ovalentaria</taxon>
        <taxon>Atherinomorphae</taxon>
        <taxon>Cyprinodontiformes</taxon>
        <taxon>Goodeidae</taxon>
        <taxon>Xenoophorus</taxon>
    </lineage>
</organism>
<gene>
    <name evidence="2" type="ORF">XENOCAPTIV_011776</name>
</gene>
<evidence type="ECO:0000256" key="1">
    <source>
        <dbReference type="SAM" id="MobiDB-lite"/>
    </source>
</evidence>
<dbReference type="Proteomes" id="UP001434883">
    <property type="component" value="Unassembled WGS sequence"/>
</dbReference>